<dbReference type="EMBL" id="CP025299">
    <property type="protein sequence ID" value="AUG28282.1"/>
    <property type="molecule type" value="Genomic_DNA"/>
</dbReference>
<dbReference type="SUPFAM" id="SSF100950">
    <property type="entry name" value="NagB/RpiA/CoA transferase-like"/>
    <property type="match status" value="1"/>
</dbReference>
<evidence type="ECO:0000259" key="5">
    <source>
        <dbReference type="Pfam" id="PF04198"/>
    </source>
</evidence>
<evidence type="ECO:0000313" key="7">
    <source>
        <dbReference type="Proteomes" id="UP000233276"/>
    </source>
</evidence>
<dbReference type="PANTHER" id="PTHR34294:SF1">
    <property type="entry name" value="TRANSCRIPTIONAL REGULATOR LSRR"/>
    <property type="match status" value="1"/>
</dbReference>
<dbReference type="InterPro" id="IPR051054">
    <property type="entry name" value="SorC_transcr_regulators"/>
</dbReference>
<protein>
    <submittedName>
        <fullName evidence="6">Transcriptional regulator</fullName>
    </submittedName>
</protein>
<dbReference type="InterPro" id="IPR036388">
    <property type="entry name" value="WH-like_DNA-bd_sf"/>
</dbReference>
<feature type="domain" description="Sugar-binding" evidence="5">
    <location>
        <begin position="76"/>
        <end position="320"/>
    </location>
</feature>
<keyword evidence="3" id="KW-0238">DNA-binding</keyword>
<sequence length="321" mass="34180">MCKEATMTDIAATDPLLSKELITRVAHAYYLKDESKVDIAKQHGISRFQVARLLQRARELEIVKIEVRSLDGVNLGLSERLRAKLGLTAAWVVDSSDPADVVDIIGATMARILEETVHPGDVIGMSWSRALVAMTRHLERLPKCVTVQLAGHAGNSADLPDSSELVRRIARASGGAAYAIPSPLLVTDEGALRSLLGQPMISAATAMFDAIDVAAISIGAWRPDESAVYAAASERDRARASELGVVGEMNGRLFDADGVPEDSVIGNRVVGIPLDQLARIPRLIAGSFGAARAEATIAATRAGYVNELIADRRLAEAILSA</sequence>
<dbReference type="InterPro" id="IPR037171">
    <property type="entry name" value="NagB/RpiA_transferase-like"/>
</dbReference>
<keyword evidence="4" id="KW-0804">Transcription</keyword>
<gene>
    <name evidence="6" type="ORF">CXR34_01595</name>
</gene>
<name>A0A2K9D5X5_9MICO</name>
<evidence type="ECO:0000256" key="2">
    <source>
        <dbReference type="ARBA" id="ARBA00023015"/>
    </source>
</evidence>
<dbReference type="Pfam" id="PF04198">
    <property type="entry name" value="Sugar-bind"/>
    <property type="match status" value="1"/>
</dbReference>
<dbReference type="Proteomes" id="UP000233276">
    <property type="component" value="Chromosome"/>
</dbReference>
<reference evidence="6 7" key="1">
    <citation type="submission" date="2017-12" db="EMBL/GenBank/DDBJ databases">
        <title>Isolation and characterization of estrogens degradatiion strain Microbacterium hominis SJTG1.</title>
        <authorList>
            <person name="Xiong W."/>
            <person name="Yin C."/>
            <person name="Zheng D."/>
            <person name="Liang R."/>
        </authorList>
    </citation>
    <scope>NUCLEOTIDE SEQUENCE [LARGE SCALE GENOMIC DNA]</scope>
    <source>
        <strain evidence="6 7">SJTG1</strain>
    </source>
</reference>
<proteinExistence type="inferred from homology"/>
<dbReference type="PANTHER" id="PTHR34294">
    <property type="entry name" value="TRANSCRIPTIONAL REGULATOR-RELATED"/>
    <property type="match status" value="1"/>
</dbReference>
<evidence type="ECO:0000256" key="1">
    <source>
        <dbReference type="ARBA" id="ARBA00010466"/>
    </source>
</evidence>
<dbReference type="InterPro" id="IPR007324">
    <property type="entry name" value="Sugar-bd_dom_put"/>
</dbReference>
<accession>A0A2K9D5X5</accession>
<dbReference type="GO" id="GO:0030246">
    <property type="term" value="F:carbohydrate binding"/>
    <property type="evidence" value="ECO:0007669"/>
    <property type="project" value="InterPro"/>
</dbReference>
<organism evidence="6 7">
    <name type="scientific">Microbacterium hominis</name>
    <dbReference type="NCBI Taxonomy" id="162426"/>
    <lineage>
        <taxon>Bacteria</taxon>
        <taxon>Bacillati</taxon>
        <taxon>Actinomycetota</taxon>
        <taxon>Actinomycetes</taxon>
        <taxon>Micrococcales</taxon>
        <taxon>Microbacteriaceae</taxon>
        <taxon>Microbacterium</taxon>
    </lineage>
</organism>
<dbReference type="Gene3D" id="3.40.50.1360">
    <property type="match status" value="1"/>
</dbReference>
<comment type="similarity">
    <text evidence="1">Belongs to the SorC transcriptional regulatory family.</text>
</comment>
<keyword evidence="2" id="KW-0805">Transcription regulation</keyword>
<dbReference type="AlphaFoldDB" id="A0A2K9D5X5"/>
<dbReference type="KEGG" id="mhos:CXR34_01595"/>
<evidence type="ECO:0000256" key="4">
    <source>
        <dbReference type="ARBA" id="ARBA00023163"/>
    </source>
</evidence>
<evidence type="ECO:0000256" key="3">
    <source>
        <dbReference type="ARBA" id="ARBA00023125"/>
    </source>
</evidence>
<evidence type="ECO:0000313" key="6">
    <source>
        <dbReference type="EMBL" id="AUG28282.1"/>
    </source>
</evidence>
<dbReference type="Gene3D" id="1.10.10.10">
    <property type="entry name" value="Winged helix-like DNA-binding domain superfamily/Winged helix DNA-binding domain"/>
    <property type="match status" value="1"/>
</dbReference>
<dbReference type="GO" id="GO:0003677">
    <property type="term" value="F:DNA binding"/>
    <property type="evidence" value="ECO:0007669"/>
    <property type="project" value="UniProtKB-KW"/>
</dbReference>